<name>A0AA45WL42_9AQUI</name>
<keyword evidence="2" id="KW-1003">Cell membrane</keyword>
<proteinExistence type="predicted"/>
<evidence type="ECO:0000313" key="6">
    <source>
        <dbReference type="EMBL" id="SMP09949.1"/>
    </source>
</evidence>
<accession>A0AA45WL42</accession>
<sequence length="53" mass="5951">MIVYLSERRIDTSLIVKTTLIAILREIIIKAPTFHLPEYIGVSILLSVLGLTL</sequence>
<keyword evidence="4" id="KW-1133">Transmembrane helix</keyword>
<dbReference type="GO" id="GO:0005886">
    <property type="term" value="C:plasma membrane"/>
    <property type="evidence" value="ECO:0007669"/>
    <property type="project" value="UniProtKB-SubCell"/>
</dbReference>
<protein>
    <submittedName>
        <fullName evidence="6">Phosphate-starvation-inducible E</fullName>
    </submittedName>
</protein>
<comment type="caution">
    <text evidence="6">The sequence shown here is derived from an EMBL/GenBank/DDBJ whole genome shotgun (WGS) entry which is preliminary data.</text>
</comment>
<evidence type="ECO:0000256" key="3">
    <source>
        <dbReference type="ARBA" id="ARBA00022692"/>
    </source>
</evidence>
<evidence type="ECO:0000256" key="2">
    <source>
        <dbReference type="ARBA" id="ARBA00022475"/>
    </source>
</evidence>
<keyword evidence="7" id="KW-1185">Reference proteome</keyword>
<dbReference type="EMBL" id="FXTX01000007">
    <property type="protein sequence ID" value="SMP09949.1"/>
    <property type="molecule type" value="Genomic_DNA"/>
</dbReference>
<evidence type="ECO:0000256" key="5">
    <source>
        <dbReference type="ARBA" id="ARBA00023136"/>
    </source>
</evidence>
<dbReference type="AlphaFoldDB" id="A0AA45WL42"/>
<evidence type="ECO:0000313" key="7">
    <source>
        <dbReference type="Proteomes" id="UP001157947"/>
    </source>
</evidence>
<keyword evidence="3" id="KW-0812">Transmembrane</keyword>
<reference evidence="6" key="1">
    <citation type="submission" date="2017-05" db="EMBL/GenBank/DDBJ databases">
        <authorList>
            <person name="Varghese N."/>
            <person name="Submissions S."/>
        </authorList>
    </citation>
    <scope>NUCLEOTIDE SEQUENCE</scope>
    <source>
        <strain evidence="6">DSM 18763</strain>
    </source>
</reference>
<dbReference type="InterPro" id="IPR020948">
    <property type="entry name" value="P_starv_induced_PsiE-like"/>
</dbReference>
<evidence type="ECO:0000256" key="1">
    <source>
        <dbReference type="ARBA" id="ARBA00004651"/>
    </source>
</evidence>
<organism evidence="6 7">
    <name type="scientific">Venenivibrio stagnispumantis</name>
    <dbReference type="NCBI Taxonomy" id="407998"/>
    <lineage>
        <taxon>Bacteria</taxon>
        <taxon>Pseudomonadati</taxon>
        <taxon>Aquificota</taxon>
        <taxon>Aquificia</taxon>
        <taxon>Aquificales</taxon>
        <taxon>Hydrogenothermaceae</taxon>
        <taxon>Venenivibrio</taxon>
    </lineage>
</organism>
<dbReference type="RefSeq" id="WP_265134687.1">
    <property type="nucleotide sequence ID" value="NZ_FXTX01000007.1"/>
</dbReference>
<comment type="subcellular location">
    <subcellularLocation>
        <location evidence="1">Cell membrane</location>
        <topology evidence="1">Multi-pass membrane protein</topology>
    </subcellularLocation>
</comment>
<dbReference type="Proteomes" id="UP001157947">
    <property type="component" value="Unassembled WGS sequence"/>
</dbReference>
<keyword evidence="5" id="KW-0472">Membrane</keyword>
<gene>
    <name evidence="6" type="ORF">SAMN06264868_10746</name>
</gene>
<evidence type="ECO:0000256" key="4">
    <source>
        <dbReference type="ARBA" id="ARBA00022989"/>
    </source>
</evidence>
<dbReference type="Pfam" id="PF06146">
    <property type="entry name" value="PsiE"/>
    <property type="match status" value="1"/>
</dbReference>